<dbReference type="EMBL" id="AMZH03003122">
    <property type="protein sequence ID" value="RRT73341.1"/>
    <property type="molecule type" value="Genomic_DNA"/>
</dbReference>
<proteinExistence type="predicted"/>
<name>A0A427AAW6_ENSVE</name>
<evidence type="ECO:0000313" key="2">
    <source>
        <dbReference type="Proteomes" id="UP000287651"/>
    </source>
</evidence>
<gene>
    <name evidence="1" type="ORF">B296_00006509</name>
</gene>
<organism evidence="1 2">
    <name type="scientific">Ensete ventricosum</name>
    <name type="common">Abyssinian banana</name>
    <name type="synonym">Musa ensete</name>
    <dbReference type="NCBI Taxonomy" id="4639"/>
    <lineage>
        <taxon>Eukaryota</taxon>
        <taxon>Viridiplantae</taxon>
        <taxon>Streptophyta</taxon>
        <taxon>Embryophyta</taxon>
        <taxon>Tracheophyta</taxon>
        <taxon>Spermatophyta</taxon>
        <taxon>Magnoliopsida</taxon>
        <taxon>Liliopsida</taxon>
        <taxon>Zingiberales</taxon>
        <taxon>Musaceae</taxon>
        <taxon>Ensete</taxon>
    </lineage>
</organism>
<evidence type="ECO:0000313" key="1">
    <source>
        <dbReference type="EMBL" id="RRT73341.1"/>
    </source>
</evidence>
<comment type="caution">
    <text evidence="1">The sequence shown here is derived from an EMBL/GenBank/DDBJ whole genome shotgun (WGS) entry which is preliminary data.</text>
</comment>
<reference evidence="1 2" key="1">
    <citation type="journal article" date="2014" name="Agronomy (Basel)">
        <title>A Draft Genome Sequence for Ensete ventricosum, the Drought-Tolerant Tree Against Hunger.</title>
        <authorList>
            <person name="Harrison J."/>
            <person name="Moore K.A."/>
            <person name="Paszkiewicz K."/>
            <person name="Jones T."/>
            <person name="Grant M."/>
            <person name="Ambacheew D."/>
            <person name="Muzemil S."/>
            <person name="Studholme D.J."/>
        </authorList>
    </citation>
    <scope>NUCLEOTIDE SEQUENCE [LARGE SCALE GENOMIC DNA]</scope>
</reference>
<sequence length="214" mass="23312">MVLSLFPPQREGRAHVRGAWLGSTGRPRCTVRGPPSSAKNVGEKSGSCPVDAVCLRAGAFIVIVTRYPYLNPLSSLLLTIPLHLTMSSVVLAARRAPAGKGCRPCPPYLCQVGRMTADPSMPASSRLPRVESAVLAGQLSGDARTECSATWRRNHRRICSWTAAFAPAEGLPVDEKGLHFVCSCESLIPIQKPRRRKQRRVVGDSRCDWKPTDK</sequence>
<protein>
    <submittedName>
        <fullName evidence="1">Uncharacterized protein</fullName>
    </submittedName>
</protein>
<accession>A0A427AAW6</accession>
<dbReference type="AlphaFoldDB" id="A0A427AAW6"/>
<dbReference type="Proteomes" id="UP000287651">
    <property type="component" value="Unassembled WGS sequence"/>
</dbReference>